<keyword evidence="5" id="KW-1185">Reference proteome</keyword>
<dbReference type="PANTHER" id="PTHR43080:SF2">
    <property type="entry name" value="CBS DOMAIN-CONTAINING PROTEIN"/>
    <property type="match status" value="1"/>
</dbReference>
<dbReference type="RefSeq" id="WP_145417702.1">
    <property type="nucleotide sequence ID" value="NZ_CP036526.1"/>
</dbReference>
<organism evidence="4 5">
    <name type="scientific">Stieleria marina</name>
    <dbReference type="NCBI Taxonomy" id="1930275"/>
    <lineage>
        <taxon>Bacteria</taxon>
        <taxon>Pseudomonadati</taxon>
        <taxon>Planctomycetota</taxon>
        <taxon>Planctomycetia</taxon>
        <taxon>Pirellulales</taxon>
        <taxon>Pirellulaceae</taxon>
        <taxon>Stieleria</taxon>
    </lineage>
</organism>
<dbReference type="Proteomes" id="UP000319817">
    <property type="component" value="Chromosome"/>
</dbReference>
<feature type="domain" description="CBS" evidence="3">
    <location>
        <begin position="17"/>
        <end position="73"/>
    </location>
</feature>
<gene>
    <name evidence="4" type="ORF">K239x_21350</name>
</gene>
<dbReference type="CDD" id="cd02205">
    <property type="entry name" value="CBS_pair_SF"/>
    <property type="match status" value="1"/>
</dbReference>
<evidence type="ECO:0000256" key="1">
    <source>
        <dbReference type="ARBA" id="ARBA00023122"/>
    </source>
</evidence>
<reference evidence="4 5" key="1">
    <citation type="submission" date="2019-02" db="EMBL/GenBank/DDBJ databases">
        <title>Deep-cultivation of Planctomycetes and their phenomic and genomic characterization uncovers novel biology.</title>
        <authorList>
            <person name="Wiegand S."/>
            <person name="Jogler M."/>
            <person name="Boedeker C."/>
            <person name="Pinto D."/>
            <person name="Vollmers J."/>
            <person name="Rivas-Marin E."/>
            <person name="Kohn T."/>
            <person name="Peeters S.H."/>
            <person name="Heuer A."/>
            <person name="Rast P."/>
            <person name="Oberbeckmann S."/>
            <person name="Bunk B."/>
            <person name="Jeske O."/>
            <person name="Meyerdierks A."/>
            <person name="Storesund J.E."/>
            <person name="Kallscheuer N."/>
            <person name="Luecker S."/>
            <person name="Lage O.M."/>
            <person name="Pohl T."/>
            <person name="Merkel B.J."/>
            <person name="Hornburger P."/>
            <person name="Mueller R.-W."/>
            <person name="Bruemmer F."/>
            <person name="Labrenz M."/>
            <person name="Spormann A.M."/>
            <person name="Op den Camp H."/>
            <person name="Overmann J."/>
            <person name="Amann R."/>
            <person name="Jetten M.S.M."/>
            <person name="Mascher T."/>
            <person name="Medema M.H."/>
            <person name="Devos D.P."/>
            <person name="Kaster A.-K."/>
            <person name="Ovreas L."/>
            <person name="Rohde M."/>
            <person name="Galperin M.Y."/>
            <person name="Jogler C."/>
        </authorList>
    </citation>
    <scope>NUCLEOTIDE SEQUENCE [LARGE SCALE GENOMIC DNA]</scope>
    <source>
        <strain evidence="4 5">K23_9</strain>
    </source>
</reference>
<accession>A0A517NSR8</accession>
<evidence type="ECO:0000313" key="4">
    <source>
        <dbReference type="EMBL" id="QDT10180.1"/>
    </source>
</evidence>
<feature type="domain" description="CBS" evidence="3">
    <location>
        <begin position="82"/>
        <end position="138"/>
    </location>
</feature>
<sequence length="157" mass="16993">MLSFKEDLASTPVSALATREAIVVQPGTVVRAAIAQMRAHSLGCAVIVDYSQHPIGIFTEQSIIKLLARGVSLDNCPVQDFADPTFLSVNHADPIEHVWDAIQQDGVRFVCVIDDDGKLIGITGQRGVAEYVADCFATQVTVQRLGSTPWMQQREGA</sequence>
<dbReference type="InterPro" id="IPR046342">
    <property type="entry name" value="CBS_dom_sf"/>
</dbReference>
<dbReference type="Pfam" id="PF00571">
    <property type="entry name" value="CBS"/>
    <property type="match status" value="2"/>
</dbReference>
<dbReference type="InterPro" id="IPR000644">
    <property type="entry name" value="CBS_dom"/>
</dbReference>
<proteinExistence type="predicted"/>
<dbReference type="PROSITE" id="PS51371">
    <property type="entry name" value="CBS"/>
    <property type="match status" value="2"/>
</dbReference>
<dbReference type="SUPFAM" id="SSF54631">
    <property type="entry name" value="CBS-domain pair"/>
    <property type="match status" value="1"/>
</dbReference>
<name>A0A517NSR8_9BACT</name>
<evidence type="ECO:0000256" key="2">
    <source>
        <dbReference type="PROSITE-ProRule" id="PRU00703"/>
    </source>
</evidence>
<dbReference type="PANTHER" id="PTHR43080">
    <property type="entry name" value="CBS DOMAIN-CONTAINING PROTEIN CBSX3, MITOCHONDRIAL"/>
    <property type="match status" value="1"/>
</dbReference>
<dbReference type="AlphaFoldDB" id="A0A517NSR8"/>
<dbReference type="EMBL" id="CP036526">
    <property type="protein sequence ID" value="QDT10180.1"/>
    <property type="molecule type" value="Genomic_DNA"/>
</dbReference>
<dbReference type="OrthoDB" id="265054at2"/>
<protein>
    <submittedName>
        <fullName evidence="4">Inosine 5-monophosphate dehydrogenase</fullName>
    </submittedName>
</protein>
<dbReference type="SMART" id="SM00116">
    <property type="entry name" value="CBS"/>
    <property type="match status" value="2"/>
</dbReference>
<dbReference type="InterPro" id="IPR051257">
    <property type="entry name" value="Diverse_CBS-Domain"/>
</dbReference>
<evidence type="ECO:0000259" key="3">
    <source>
        <dbReference type="PROSITE" id="PS51371"/>
    </source>
</evidence>
<dbReference type="Gene3D" id="3.10.580.10">
    <property type="entry name" value="CBS-domain"/>
    <property type="match status" value="1"/>
</dbReference>
<evidence type="ECO:0000313" key="5">
    <source>
        <dbReference type="Proteomes" id="UP000319817"/>
    </source>
</evidence>
<keyword evidence="1 2" id="KW-0129">CBS domain</keyword>